<dbReference type="VEuPathDB" id="FungiDB:MPH_08751"/>
<sequence>MGGGRSREGALSCARLLVAANQLAVPVWWLYAMLTSRLRSFSRSLIFLTHISCAHCFACVHAMFNERFLILFSFGRPHLLPLTGFELHHSTRCSAYLRHSGVLHTNNRYSLSSIFHTQLISQSGNSLFHLSSGFCSLLLVCFFFFGGKITGSRWLVFDLRKRRFGKGMMGRISRFSFS</sequence>
<keyword evidence="1" id="KW-1133">Transmembrane helix</keyword>
<name>K2RV15_MACPH</name>
<keyword evidence="1" id="KW-0472">Membrane</keyword>
<dbReference type="AlphaFoldDB" id="K2RV15"/>
<evidence type="ECO:0000256" key="1">
    <source>
        <dbReference type="SAM" id="Phobius"/>
    </source>
</evidence>
<keyword evidence="1" id="KW-0812">Transmembrane</keyword>
<dbReference type="Proteomes" id="UP000007129">
    <property type="component" value="Unassembled WGS sequence"/>
</dbReference>
<gene>
    <name evidence="2" type="ORF">MPH_08751</name>
</gene>
<reference evidence="2 3" key="1">
    <citation type="journal article" date="2012" name="BMC Genomics">
        <title>Tools to kill: Genome of one of the most destructive plant pathogenic fungi Macrophomina phaseolina.</title>
        <authorList>
            <person name="Islam M.S."/>
            <person name="Haque M.S."/>
            <person name="Islam M.M."/>
            <person name="Emdad E.M."/>
            <person name="Halim A."/>
            <person name="Hossen Q.M.M."/>
            <person name="Hossain M.Z."/>
            <person name="Ahmed B."/>
            <person name="Rahim S."/>
            <person name="Rahman M.S."/>
            <person name="Alam M.M."/>
            <person name="Hou S."/>
            <person name="Wan X."/>
            <person name="Saito J.A."/>
            <person name="Alam M."/>
        </authorList>
    </citation>
    <scope>NUCLEOTIDE SEQUENCE [LARGE SCALE GENOMIC DNA]</scope>
    <source>
        <strain evidence="2 3">MS6</strain>
    </source>
</reference>
<evidence type="ECO:0000313" key="2">
    <source>
        <dbReference type="EMBL" id="EKG14009.1"/>
    </source>
</evidence>
<accession>K2RV15</accession>
<dbReference type="EMBL" id="AHHD01000375">
    <property type="protein sequence ID" value="EKG14009.1"/>
    <property type="molecule type" value="Genomic_DNA"/>
</dbReference>
<dbReference type="HOGENOM" id="CLU_1510894_0_0_1"/>
<comment type="caution">
    <text evidence="2">The sequence shown here is derived from an EMBL/GenBank/DDBJ whole genome shotgun (WGS) entry which is preliminary data.</text>
</comment>
<protein>
    <submittedName>
        <fullName evidence="2">Uncharacterized protein</fullName>
    </submittedName>
</protein>
<feature type="transmembrane region" description="Helical" evidence="1">
    <location>
        <begin position="14"/>
        <end position="33"/>
    </location>
</feature>
<dbReference type="InParanoid" id="K2RV15"/>
<organism evidence="2 3">
    <name type="scientific">Macrophomina phaseolina (strain MS6)</name>
    <name type="common">Charcoal rot fungus</name>
    <dbReference type="NCBI Taxonomy" id="1126212"/>
    <lineage>
        <taxon>Eukaryota</taxon>
        <taxon>Fungi</taxon>
        <taxon>Dikarya</taxon>
        <taxon>Ascomycota</taxon>
        <taxon>Pezizomycotina</taxon>
        <taxon>Dothideomycetes</taxon>
        <taxon>Dothideomycetes incertae sedis</taxon>
        <taxon>Botryosphaeriales</taxon>
        <taxon>Botryosphaeriaceae</taxon>
        <taxon>Macrophomina</taxon>
    </lineage>
</organism>
<feature type="transmembrane region" description="Helical" evidence="1">
    <location>
        <begin position="45"/>
        <end position="64"/>
    </location>
</feature>
<evidence type="ECO:0000313" key="3">
    <source>
        <dbReference type="Proteomes" id="UP000007129"/>
    </source>
</evidence>
<feature type="transmembrane region" description="Helical" evidence="1">
    <location>
        <begin position="127"/>
        <end position="145"/>
    </location>
</feature>
<proteinExistence type="predicted"/>